<evidence type="ECO:0000256" key="2">
    <source>
        <dbReference type="ARBA" id="ARBA00022801"/>
    </source>
</evidence>
<dbReference type="GO" id="GO:0016787">
    <property type="term" value="F:hydrolase activity"/>
    <property type="evidence" value="ECO:0007669"/>
    <property type="project" value="UniProtKB-KW"/>
</dbReference>
<sequence>MNQKVRIRRKGVALVETEKGILLVLDKGKKYYSLPGGEAHPKETRKDACKRELEEETGMIAHSARYFDAYLGPVWNNKPIRNDTKVFVVEATGHPQPKSEIAQSPGGRRDAI</sequence>
<dbReference type="SUPFAM" id="SSF55811">
    <property type="entry name" value="Nudix"/>
    <property type="match status" value="1"/>
</dbReference>
<keyword evidence="2" id="KW-0378">Hydrolase</keyword>
<dbReference type="AlphaFoldDB" id="A0A5C1QLC9"/>
<dbReference type="Proteomes" id="UP000324209">
    <property type="component" value="Chromosome"/>
</dbReference>
<evidence type="ECO:0000259" key="4">
    <source>
        <dbReference type="PROSITE" id="PS51462"/>
    </source>
</evidence>
<dbReference type="PROSITE" id="PS00893">
    <property type="entry name" value="NUDIX_BOX"/>
    <property type="match status" value="1"/>
</dbReference>
<feature type="domain" description="Nudix hydrolase" evidence="4">
    <location>
        <begin position="5"/>
        <end position="112"/>
    </location>
</feature>
<feature type="region of interest" description="Disordered" evidence="3">
    <location>
        <begin position="91"/>
        <end position="112"/>
    </location>
</feature>
<organism evidence="5 6">
    <name type="scientific">Oceanispirochaeta crateris</name>
    <dbReference type="NCBI Taxonomy" id="2518645"/>
    <lineage>
        <taxon>Bacteria</taxon>
        <taxon>Pseudomonadati</taxon>
        <taxon>Spirochaetota</taxon>
        <taxon>Spirochaetia</taxon>
        <taxon>Spirochaetales</taxon>
        <taxon>Spirochaetaceae</taxon>
        <taxon>Oceanispirochaeta</taxon>
    </lineage>
</organism>
<dbReference type="InterPro" id="IPR020084">
    <property type="entry name" value="NUDIX_hydrolase_CS"/>
</dbReference>
<evidence type="ECO:0000256" key="3">
    <source>
        <dbReference type="SAM" id="MobiDB-lite"/>
    </source>
</evidence>
<comment type="cofactor">
    <cofactor evidence="1">
        <name>Mg(2+)</name>
        <dbReference type="ChEBI" id="CHEBI:18420"/>
    </cofactor>
</comment>
<dbReference type="RefSeq" id="WP_149485417.1">
    <property type="nucleotide sequence ID" value="NZ_CP036150.1"/>
</dbReference>
<evidence type="ECO:0000313" key="6">
    <source>
        <dbReference type="Proteomes" id="UP000324209"/>
    </source>
</evidence>
<dbReference type="InterPro" id="IPR000086">
    <property type="entry name" value="NUDIX_hydrolase_dom"/>
</dbReference>
<dbReference type="EMBL" id="CP036150">
    <property type="protein sequence ID" value="QEN07336.1"/>
    <property type="molecule type" value="Genomic_DNA"/>
</dbReference>
<dbReference type="Pfam" id="PF00293">
    <property type="entry name" value="NUDIX"/>
    <property type="match status" value="1"/>
</dbReference>
<dbReference type="PANTHER" id="PTHR43046">
    <property type="entry name" value="GDP-MANNOSE MANNOSYL HYDROLASE"/>
    <property type="match status" value="1"/>
</dbReference>
<accession>A0A5C1QLC9</accession>
<dbReference type="OrthoDB" id="9810012at2"/>
<keyword evidence="6" id="KW-1185">Reference proteome</keyword>
<dbReference type="PROSITE" id="PS51462">
    <property type="entry name" value="NUDIX"/>
    <property type="match status" value="1"/>
</dbReference>
<reference evidence="5 6" key="1">
    <citation type="submission" date="2019-02" db="EMBL/GenBank/DDBJ databases">
        <title>Complete Genome Sequence and Methylome Analysis of free living Spirochaetas.</title>
        <authorList>
            <person name="Fomenkov A."/>
            <person name="Dubinina G."/>
            <person name="Leshcheva N."/>
            <person name="Mikheeva N."/>
            <person name="Grabovich M."/>
            <person name="Vincze T."/>
            <person name="Roberts R.J."/>
        </authorList>
    </citation>
    <scope>NUCLEOTIDE SEQUENCE [LARGE SCALE GENOMIC DNA]</scope>
    <source>
        <strain evidence="5 6">K2</strain>
    </source>
</reference>
<dbReference type="Gene3D" id="3.90.79.10">
    <property type="entry name" value="Nucleoside Triphosphate Pyrophosphohydrolase"/>
    <property type="match status" value="1"/>
</dbReference>
<dbReference type="InterPro" id="IPR015797">
    <property type="entry name" value="NUDIX_hydrolase-like_dom_sf"/>
</dbReference>
<evidence type="ECO:0000313" key="5">
    <source>
        <dbReference type="EMBL" id="QEN07336.1"/>
    </source>
</evidence>
<name>A0A5C1QLC9_9SPIO</name>
<dbReference type="PANTHER" id="PTHR43046:SF2">
    <property type="entry name" value="8-OXO-DGTP DIPHOSPHATASE-RELATED"/>
    <property type="match status" value="1"/>
</dbReference>
<proteinExistence type="predicted"/>
<evidence type="ECO:0000256" key="1">
    <source>
        <dbReference type="ARBA" id="ARBA00001946"/>
    </source>
</evidence>
<dbReference type="KEGG" id="ock:EXM22_04785"/>
<gene>
    <name evidence="5" type="ORF">EXM22_04785</name>
</gene>
<protein>
    <submittedName>
        <fullName evidence="5">NUDIX domain-containing protein</fullName>
    </submittedName>
</protein>